<organism evidence="1 2">
    <name type="scientific">Aliiglaciecola lipolytica E3</name>
    <dbReference type="NCBI Taxonomy" id="1127673"/>
    <lineage>
        <taxon>Bacteria</taxon>
        <taxon>Pseudomonadati</taxon>
        <taxon>Pseudomonadota</taxon>
        <taxon>Gammaproteobacteria</taxon>
        <taxon>Alteromonadales</taxon>
        <taxon>Alteromonadaceae</taxon>
        <taxon>Aliiglaciecola</taxon>
    </lineage>
</organism>
<reference evidence="1 2" key="1">
    <citation type="journal article" date="2017" name="Antonie Van Leeuwenhoek">
        <title>Rhizobium rhizosphaerae sp. nov., a novel species isolated from rice rhizosphere.</title>
        <authorList>
            <person name="Zhao J.J."/>
            <person name="Zhang J."/>
            <person name="Zhang R.J."/>
            <person name="Zhang C.W."/>
            <person name="Yin H.Q."/>
            <person name="Zhang X.X."/>
        </authorList>
    </citation>
    <scope>NUCLEOTIDE SEQUENCE [LARGE SCALE GENOMIC DNA]</scope>
    <source>
        <strain evidence="1 2">E3</strain>
    </source>
</reference>
<evidence type="ECO:0000313" key="2">
    <source>
        <dbReference type="Proteomes" id="UP000006334"/>
    </source>
</evidence>
<dbReference type="EMBL" id="BAEN01000022">
    <property type="protein sequence ID" value="GAC13751.1"/>
    <property type="molecule type" value="Genomic_DNA"/>
</dbReference>
<name>K6XQ00_9ALTE</name>
<gene>
    <name evidence="1" type="ORF">GLIP_1109</name>
</gene>
<dbReference type="AlphaFoldDB" id="K6XQ00"/>
<dbReference type="Proteomes" id="UP000006334">
    <property type="component" value="Unassembled WGS sequence"/>
</dbReference>
<comment type="caution">
    <text evidence="1">The sequence shown here is derived from an EMBL/GenBank/DDBJ whole genome shotgun (WGS) entry which is preliminary data.</text>
</comment>
<proteinExistence type="predicted"/>
<evidence type="ECO:0000313" key="1">
    <source>
        <dbReference type="EMBL" id="GAC13751.1"/>
    </source>
</evidence>
<accession>K6XQ00</accession>
<dbReference type="RefSeq" id="WP_008843568.1">
    <property type="nucleotide sequence ID" value="NZ_BAEN01000022.1"/>
</dbReference>
<sequence>MTINKTKTSSNNKVERTFKKHRYGRKKCKLVLAEEINFQINKVHRDSLLEYYLSDDPQHRIDIATQLVSDPSFIKHQTNYFHRHIDTGHLLAVDIDNYAASFNISFARAIAIAKRLYDGKGPDGWVVSPITDVRKRNGEFKYYSHNFEIKAHKHQKIIFQLGNNSISKNDSRQHCRLRFCPNLVRRRHIKKFFKWIFKSFKTEREHAVANSMLLCNDLGIQWQGIAGFALNHDSEAERCEVRPENALANNVPVETVYLMRGAYIGVDTDMLYDPVLKLCNKTLSTTKNANKRVLLENIAIATRYESKWRYQRGDEIYRYDELDKLPHPMERVDFISPEIFSALPERLARQLVIQKTPSIYEHLNREDTKVVVRSVNKHTHTIPQTTVAKLKSAVTKPFVQSIQPARYSK</sequence>
<keyword evidence="2" id="KW-1185">Reference proteome</keyword>
<protein>
    <submittedName>
        <fullName evidence="1">Uncharacterized protein</fullName>
    </submittedName>
</protein>